<name>A0A6C0B511_9ZZZZ</name>
<evidence type="ECO:0000256" key="1">
    <source>
        <dbReference type="SAM" id="Phobius"/>
    </source>
</evidence>
<proteinExistence type="predicted"/>
<keyword evidence="1" id="KW-0812">Transmembrane</keyword>
<organism evidence="2">
    <name type="scientific">viral metagenome</name>
    <dbReference type="NCBI Taxonomy" id="1070528"/>
    <lineage>
        <taxon>unclassified sequences</taxon>
        <taxon>metagenomes</taxon>
        <taxon>organismal metagenomes</taxon>
    </lineage>
</organism>
<reference evidence="2" key="1">
    <citation type="journal article" date="2020" name="Nature">
        <title>Giant virus diversity and host interactions through global metagenomics.</title>
        <authorList>
            <person name="Schulz F."/>
            <person name="Roux S."/>
            <person name="Paez-Espino D."/>
            <person name="Jungbluth S."/>
            <person name="Walsh D.A."/>
            <person name="Denef V.J."/>
            <person name="McMahon K.D."/>
            <person name="Konstantinidis K.T."/>
            <person name="Eloe-Fadrosh E.A."/>
            <person name="Kyrpides N.C."/>
            <person name="Woyke T."/>
        </authorList>
    </citation>
    <scope>NUCLEOTIDE SEQUENCE</scope>
    <source>
        <strain evidence="2">GVMAG-M-3300009684-20</strain>
    </source>
</reference>
<evidence type="ECO:0000313" key="2">
    <source>
        <dbReference type="EMBL" id="QHS87122.1"/>
    </source>
</evidence>
<protein>
    <submittedName>
        <fullName evidence="2">Uncharacterized protein</fullName>
    </submittedName>
</protein>
<dbReference type="AlphaFoldDB" id="A0A6C0B511"/>
<keyword evidence="1" id="KW-0472">Membrane</keyword>
<dbReference type="EMBL" id="MN739078">
    <property type="protein sequence ID" value="QHS87122.1"/>
    <property type="molecule type" value="Genomic_DNA"/>
</dbReference>
<sequence length="207" mass="22385">MNIGYILIGVSVLILIAVLYGQNRRREEFTNMKGNFPNWAVLIAQTKVILDKHYDYDASKLATLSSKQKEMYSQLMAGIDQAVKEGQGGMLGGVVEFIYGLPTPELIKGFMDNKDLSKHLAKGVTLNVDLPYDTRMAMIAAVSEASKDMVKNAKDANMIAIGYSLSYATTGAASLMKNLAMPLLIGSAIQATDAKMKPSGVSSIVPK</sequence>
<feature type="transmembrane region" description="Helical" evidence="1">
    <location>
        <begin position="6"/>
        <end position="23"/>
    </location>
</feature>
<accession>A0A6C0B511</accession>
<keyword evidence="1" id="KW-1133">Transmembrane helix</keyword>